<feature type="non-terminal residue" evidence="1">
    <location>
        <position position="125"/>
    </location>
</feature>
<proteinExistence type="predicted"/>
<protein>
    <submittedName>
        <fullName evidence="1">Uncharacterized protein</fullName>
    </submittedName>
</protein>
<evidence type="ECO:0000313" key="1">
    <source>
        <dbReference type="EMBL" id="JAS33720.1"/>
    </source>
</evidence>
<organism evidence="1">
    <name type="scientific">Clastoptera arizonana</name>
    <name type="common">Arizona spittle bug</name>
    <dbReference type="NCBI Taxonomy" id="38151"/>
    <lineage>
        <taxon>Eukaryota</taxon>
        <taxon>Metazoa</taxon>
        <taxon>Ecdysozoa</taxon>
        <taxon>Arthropoda</taxon>
        <taxon>Hexapoda</taxon>
        <taxon>Insecta</taxon>
        <taxon>Pterygota</taxon>
        <taxon>Neoptera</taxon>
        <taxon>Paraneoptera</taxon>
        <taxon>Hemiptera</taxon>
        <taxon>Auchenorrhyncha</taxon>
        <taxon>Cercopoidea</taxon>
        <taxon>Clastopteridae</taxon>
        <taxon>Clastoptera</taxon>
    </lineage>
</organism>
<accession>A0A1B6E703</accession>
<gene>
    <name evidence="1" type="ORF">g.4078</name>
</gene>
<dbReference type="EMBL" id="GEDC01003578">
    <property type="protein sequence ID" value="JAS33720.1"/>
    <property type="molecule type" value="Transcribed_RNA"/>
</dbReference>
<name>A0A1B6E703_9HEMI</name>
<reference evidence="1" key="1">
    <citation type="submission" date="2015-12" db="EMBL/GenBank/DDBJ databases">
        <title>De novo transcriptome assembly of four potential Pierce s Disease insect vectors from Arizona vineyards.</title>
        <authorList>
            <person name="Tassone E.E."/>
        </authorList>
    </citation>
    <scope>NUCLEOTIDE SEQUENCE</scope>
</reference>
<feature type="non-terminal residue" evidence="1">
    <location>
        <position position="1"/>
    </location>
</feature>
<dbReference type="AlphaFoldDB" id="A0A1B6E703"/>
<sequence>GVSILRETANKNFEKKKENICVKIVMDDNETIKTEQNENNMFLTEEDETNIIIAQEENIISPLEITANEDCAFIMEGAFTVESTRTNLMTDFVTSENHTDNNEDLIKDKIGVFAKDLTDKFVAND</sequence>